<dbReference type="GO" id="GO:0008270">
    <property type="term" value="F:zinc ion binding"/>
    <property type="evidence" value="ECO:0007669"/>
    <property type="project" value="UniProtKB-KW"/>
</dbReference>
<keyword evidence="5" id="KW-1185">Reference proteome</keyword>
<accession>A0AAE1VHC7</accession>
<feature type="region of interest" description="Disordered" evidence="2">
    <location>
        <begin position="1"/>
        <end position="138"/>
    </location>
</feature>
<dbReference type="InterPro" id="IPR001841">
    <property type="entry name" value="Znf_RING"/>
</dbReference>
<dbReference type="PANTHER" id="PTHR22765">
    <property type="entry name" value="RING FINGER AND PROTEASE ASSOCIATED DOMAIN-CONTAINING"/>
    <property type="match status" value="1"/>
</dbReference>
<protein>
    <recommendedName>
        <fullName evidence="3">RING-type domain-containing protein</fullName>
    </recommendedName>
</protein>
<dbReference type="InterPro" id="IPR013083">
    <property type="entry name" value="Znf_RING/FYVE/PHD"/>
</dbReference>
<dbReference type="FunFam" id="3.30.40.10:FF:000468">
    <property type="entry name" value="RING/U-box superfamily protein"/>
    <property type="match status" value="1"/>
</dbReference>
<keyword evidence="1" id="KW-0479">Metal-binding</keyword>
<keyword evidence="1" id="KW-0863">Zinc-finger</keyword>
<dbReference type="GO" id="GO:0006511">
    <property type="term" value="P:ubiquitin-dependent protein catabolic process"/>
    <property type="evidence" value="ECO:0007669"/>
    <property type="project" value="TreeGrafter"/>
</dbReference>
<feature type="domain" description="RING-type" evidence="3">
    <location>
        <begin position="192"/>
        <end position="233"/>
    </location>
</feature>
<gene>
    <name evidence="4" type="ORF">RND71_012829</name>
</gene>
<dbReference type="Gene3D" id="3.30.40.10">
    <property type="entry name" value="Zinc/RING finger domain, C3HC4 (zinc finger)"/>
    <property type="match status" value="1"/>
</dbReference>
<dbReference type="Pfam" id="PF13639">
    <property type="entry name" value="zf-RING_2"/>
    <property type="match status" value="1"/>
</dbReference>
<evidence type="ECO:0000256" key="2">
    <source>
        <dbReference type="SAM" id="MobiDB-lite"/>
    </source>
</evidence>
<dbReference type="SMART" id="SM00184">
    <property type="entry name" value="RING"/>
    <property type="match status" value="1"/>
</dbReference>
<comment type="caution">
    <text evidence="4">The sequence shown here is derived from an EMBL/GenBank/DDBJ whole genome shotgun (WGS) entry which is preliminary data.</text>
</comment>
<dbReference type="InterPro" id="IPR051826">
    <property type="entry name" value="E3_ubiquitin-ligase_domain"/>
</dbReference>
<keyword evidence="1" id="KW-0862">Zinc</keyword>
<evidence type="ECO:0000256" key="1">
    <source>
        <dbReference type="PROSITE-ProRule" id="PRU00175"/>
    </source>
</evidence>
<reference evidence="4" key="1">
    <citation type="submission" date="2023-12" db="EMBL/GenBank/DDBJ databases">
        <title>Genome assembly of Anisodus tanguticus.</title>
        <authorList>
            <person name="Wang Y.-J."/>
        </authorList>
    </citation>
    <scope>NUCLEOTIDE SEQUENCE</scope>
    <source>
        <strain evidence="4">KB-2021</strain>
        <tissue evidence="4">Leaf</tissue>
    </source>
</reference>
<dbReference type="GO" id="GO:0061630">
    <property type="term" value="F:ubiquitin protein ligase activity"/>
    <property type="evidence" value="ECO:0007669"/>
    <property type="project" value="TreeGrafter"/>
</dbReference>
<proteinExistence type="predicted"/>
<dbReference type="Proteomes" id="UP001291623">
    <property type="component" value="Unassembled WGS sequence"/>
</dbReference>
<dbReference type="PROSITE" id="PS50089">
    <property type="entry name" value="ZF_RING_2"/>
    <property type="match status" value="1"/>
</dbReference>
<evidence type="ECO:0000259" key="3">
    <source>
        <dbReference type="PROSITE" id="PS50089"/>
    </source>
</evidence>
<dbReference type="AlphaFoldDB" id="A0AAE1VHC7"/>
<evidence type="ECO:0000313" key="4">
    <source>
        <dbReference type="EMBL" id="KAK4369037.1"/>
    </source>
</evidence>
<organism evidence="4 5">
    <name type="scientific">Anisodus tanguticus</name>
    <dbReference type="NCBI Taxonomy" id="243964"/>
    <lineage>
        <taxon>Eukaryota</taxon>
        <taxon>Viridiplantae</taxon>
        <taxon>Streptophyta</taxon>
        <taxon>Embryophyta</taxon>
        <taxon>Tracheophyta</taxon>
        <taxon>Spermatophyta</taxon>
        <taxon>Magnoliopsida</taxon>
        <taxon>eudicotyledons</taxon>
        <taxon>Gunneridae</taxon>
        <taxon>Pentapetalae</taxon>
        <taxon>asterids</taxon>
        <taxon>lamiids</taxon>
        <taxon>Solanales</taxon>
        <taxon>Solanaceae</taxon>
        <taxon>Solanoideae</taxon>
        <taxon>Hyoscyameae</taxon>
        <taxon>Anisodus</taxon>
    </lineage>
</organism>
<dbReference type="EMBL" id="JAVYJV010000006">
    <property type="protein sequence ID" value="KAK4369037.1"/>
    <property type="molecule type" value="Genomic_DNA"/>
</dbReference>
<evidence type="ECO:0000313" key="5">
    <source>
        <dbReference type="Proteomes" id="UP001291623"/>
    </source>
</evidence>
<name>A0AAE1VHC7_9SOLA</name>
<dbReference type="PANTHER" id="PTHR22765:SF348">
    <property type="entry name" value="OS09G0446275 PROTEIN"/>
    <property type="match status" value="1"/>
</dbReference>
<dbReference type="SUPFAM" id="SSF57850">
    <property type="entry name" value="RING/U-box"/>
    <property type="match status" value="1"/>
</dbReference>
<sequence length="296" mass="34349">MSSNRPYNFTPYEDWAGQWHDPNSHGPEHSNWNRWQSVFPRPPPPREIPQNSRRIVHDPWLPVTERPYPVPPGATSYPYPGQPRRRPPHPPVRILVHNDDIPRHASYPRPSQLPFDSPPPWFMQNQETSRDDSKLSPNEQKATLNKLKKEIYNPVQTKVPKKVGLYFRGLNNNMNNTTNKPEKDKDEDGKRCSICLEDFVPKEMVTVTPCSHMFHEDCIVPWVTSHGSCPVCRFAICERMKQNTTDSLARTTTATNTMPPHDLMVQRDLISIMRAFDETFELDQIRSILLPRLTRG</sequence>